<evidence type="ECO:0000313" key="1">
    <source>
        <dbReference type="EMBL" id="OJJ96081.1"/>
    </source>
</evidence>
<dbReference type="GeneID" id="30971515"/>
<dbReference type="VEuPathDB" id="FungiDB:ASPACDRAFT_1859828"/>
<dbReference type="Proteomes" id="UP000184546">
    <property type="component" value="Unassembled WGS sequence"/>
</dbReference>
<accession>A0A1L9WIS2</accession>
<dbReference type="RefSeq" id="XP_020052421.1">
    <property type="nucleotide sequence ID" value="XM_020197701.1"/>
</dbReference>
<gene>
    <name evidence="1" type="ORF">ASPACDRAFT_1859828</name>
</gene>
<sequence>MMDAPIVFEMLPENRPAPRWRHTNADHVAMVVDKRSGTRYGYATIKHPYWHMYSIFCDDADVQDTQWIAVQELLLTVIEQGRKKYPDLLPLMGSIETPKWVQFYRELAPGDDDNRKAYGLYRYDLGGKTRFFRDQDEDELTQLWYMAPGIDFGWSFN</sequence>
<dbReference type="EMBL" id="KV878987">
    <property type="protein sequence ID" value="OJJ96081.1"/>
    <property type="molecule type" value="Genomic_DNA"/>
</dbReference>
<dbReference type="OrthoDB" id="4395635at2759"/>
<protein>
    <submittedName>
        <fullName evidence="1">Uncharacterized protein</fullName>
    </submittedName>
</protein>
<proteinExistence type="predicted"/>
<dbReference type="AlphaFoldDB" id="A0A1L9WIS2"/>
<organism evidence="1 2">
    <name type="scientific">Aspergillus aculeatus (strain ATCC 16872 / CBS 172.66 / WB 5094)</name>
    <dbReference type="NCBI Taxonomy" id="690307"/>
    <lineage>
        <taxon>Eukaryota</taxon>
        <taxon>Fungi</taxon>
        <taxon>Dikarya</taxon>
        <taxon>Ascomycota</taxon>
        <taxon>Pezizomycotina</taxon>
        <taxon>Eurotiomycetes</taxon>
        <taxon>Eurotiomycetidae</taxon>
        <taxon>Eurotiales</taxon>
        <taxon>Aspergillaceae</taxon>
        <taxon>Aspergillus</taxon>
        <taxon>Aspergillus subgen. Circumdati</taxon>
    </lineage>
</organism>
<reference evidence="2" key="1">
    <citation type="journal article" date="2017" name="Genome Biol.">
        <title>Comparative genomics reveals high biological diversity and specific adaptations in the industrially and medically important fungal genus Aspergillus.</title>
        <authorList>
            <person name="de Vries R.P."/>
            <person name="Riley R."/>
            <person name="Wiebenga A."/>
            <person name="Aguilar-Osorio G."/>
            <person name="Amillis S."/>
            <person name="Uchima C.A."/>
            <person name="Anderluh G."/>
            <person name="Asadollahi M."/>
            <person name="Askin M."/>
            <person name="Barry K."/>
            <person name="Battaglia E."/>
            <person name="Bayram O."/>
            <person name="Benocci T."/>
            <person name="Braus-Stromeyer S.A."/>
            <person name="Caldana C."/>
            <person name="Canovas D."/>
            <person name="Cerqueira G.C."/>
            <person name="Chen F."/>
            <person name="Chen W."/>
            <person name="Choi C."/>
            <person name="Clum A."/>
            <person name="Dos Santos R.A."/>
            <person name="Damasio A.R."/>
            <person name="Diallinas G."/>
            <person name="Emri T."/>
            <person name="Fekete E."/>
            <person name="Flipphi M."/>
            <person name="Freyberg S."/>
            <person name="Gallo A."/>
            <person name="Gournas C."/>
            <person name="Habgood R."/>
            <person name="Hainaut M."/>
            <person name="Harispe M.L."/>
            <person name="Henrissat B."/>
            <person name="Hilden K.S."/>
            <person name="Hope R."/>
            <person name="Hossain A."/>
            <person name="Karabika E."/>
            <person name="Karaffa L."/>
            <person name="Karanyi Z."/>
            <person name="Krasevec N."/>
            <person name="Kuo A."/>
            <person name="Kusch H."/>
            <person name="LaButti K."/>
            <person name="Lagendijk E.L."/>
            <person name="Lapidus A."/>
            <person name="Levasseur A."/>
            <person name="Lindquist E."/>
            <person name="Lipzen A."/>
            <person name="Logrieco A.F."/>
            <person name="MacCabe A."/>
            <person name="Maekelae M.R."/>
            <person name="Malavazi I."/>
            <person name="Melin P."/>
            <person name="Meyer V."/>
            <person name="Mielnichuk N."/>
            <person name="Miskei M."/>
            <person name="Molnar A.P."/>
            <person name="Mule G."/>
            <person name="Ngan C.Y."/>
            <person name="Orejas M."/>
            <person name="Orosz E."/>
            <person name="Ouedraogo J.P."/>
            <person name="Overkamp K.M."/>
            <person name="Park H.-S."/>
            <person name="Perrone G."/>
            <person name="Piumi F."/>
            <person name="Punt P.J."/>
            <person name="Ram A.F."/>
            <person name="Ramon A."/>
            <person name="Rauscher S."/>
            <person name="Record E."/>
            <person name="Riano-Pachon D.M."/>
            <person name="Robert V."/>
            <person name="Roehrig J."/>
            <person name="Ruller R."/>
            <person name="Salamov A."/>
            <person name="Salih N.S."/>
            <person name="Samson R.A."/>
            <person name="Sandor E."/>
            <person name="Sanguinetti M."/>
            <person name="Schuetze T."/>
            <person name="Sepcic K."/>
            <person name="Shelest E."/>
            <person name="Sherlock G."/>
            <person name="Sophianopoulou V."/>
            <person name="Squina F.M."/>
            <person name="Sun H."/>
            <person name="Susca A."/>
            <person name="Todd R.B."/>
            <person name="Tsang A."/>
            <person name="Unkles S.E."/>
            <person name="van de Wiele N."/>
            <person name="van Rossen-Uffink D."/>
            <person name="Oliveira J.V."/>
            <person name="Vesth T.C."/>
            <person name="Visser J."/>
            <person name="Yu J.-H."/>
            <person name="Zhou M."/>
            <person name="Andersen M.R."/>
            <person name="Archer D.B."/>
            <person name="Baker S.E."/>
            <person name="Benoit I."/>
            <person name="Brakhage A.A."/>
            <person name="Braus G.H."/>
            <person name="Fischer R."/>
            <person name="Frisvad J.C."/>
            <person name="Goldman G.H."/>
            <person name="Houbraken J."/>
            <person name="Oakley B."/>
            <person name="Pocsi I."/>
            <person name="Scazzocchio C."/>
            <person name="Seiboth B."/>
            <person name="vanKuyk P.A."/>
            <person name="Wortman J."/>
            <person name="Dyer P.S."/>
            <person name="Grigoriev I.V."/>
        </authorList>
    </citation>
    <scope>NUCLEOTIDE SEQUENCE [LARGE SCALE GENOMIC DNA]</scope>
    <source>
        <strain evidence="2">ATCC 16872 / CBS 172.66 / WB 5094</strain>
    </source>
</reference>
<keyword evidence="2" id="KW-1185">Reference proteome</keyword>
<dbReference type="OMA" id="QWIAVQE"/>
<evidence type="ECO:0000313" key="2">
    <source>
        <dbReference type="Proteomes" id="UP000184546"/>
    </source>
</evidence>
<name>A0A1L9WIS2_ASPA1</name>